<dbReference type="GO" id="GO:0000981">
    <property type="term" value="F:DNA-binding transcription factor activity, RNA polymerase II-specific"/>
    <property type="evidence" value="ECO:0007669"/>
    <property type="project" value="InterPro"/>
</dbReference>
<keyword evidence="3" id="KW-0804">Transcription</keyword>
<dbReference type="EMBL" id="ML742121">
    <property type="protein sequence ID" value="KAE8149501.1"/>
    <property type="molecule type" value="Genomic_DNA"/>
</dbReference>
<evidence type="ECO:0000256" key="1">
    <source>
        <dbReference type="ARBA" id="ARBA00023015"/>
    </source>
</evidence>
<reference evidence="7 8" key="1">
    <citation type="submission" date="2019-04" db="EMBL/GenBank/DDBJ databases">
        <title>Friends and foes A comparative genomics study of 23 Aspergillus species from section Flavi.</title>
        <authorList>
            <consortium name="DOE Joint Genome Institute"/>
            <person name="Kjaerbolling I."/>
            <person name="Vesth T."/>
            <person name="Frisvad J.C."/>
            <person name="Nybo J.L."/>
            <person name="Theobald S."/>
            <person name="Kildgaard S."/>
            <person name="Isbrandt T."/>
            <person name="Kuo A."/>
            <person name="Sato A."/>
            <person name="Lyhne E.K."/>
            <person name="Kogle M.E."/>
            <person name="Wiebenga A."/>
            <person name="Kun R.S."/>
            <person name="Lubbers R.J."/>
            <person name="Makela M.R."/>
            <person name="Barry K."/>
            <person name="Chovatia M."/>
            <person name="Clum A."/>
            <person name="Daum C."/>
            <person name="Haridas S."/>
            <person name="He G."/>
            <person name="LaButti K."/>
            <person name="Lipzen A."/>
            <person name="Mondo S."/>
            <person name="Riley R."/>
            <person name="Salamov A."/>
            <person name="Simmons B.A."/>
            <person name="Magnuson J.K."/>
            <person name="Henrissat B."/>
            <person name="Mortensen U.H."/>
            <person name="Larsen T.O."/>
            <person name="Devries R.P."/>
            <person name="Grigoriev I.V."/>
            <person name="Machida M."/>
            <person name="Baker S.E."/>
            <person name="Andersen M.R."/>
        </authorList>
    </citation>
    <scope>NUCLEOTIDE SEQUENCE [LARGE SCALE GENOMIC DNA]</scope>
    <source>
        <strain evidence="7 8">IBT 18842</strain>
    </source>
</reference>
<feature type="region of interest" description="Disordered" evidence="5">
    <location>
        <begin position="57"/>
        <end position="84"/>
    </location>
</feature>
<dbReference type="GO" id="GO:0008270">
    <property type="term" value="F:zinc ion binding"/>
    <property type="evidence" value="ECO:0007669"/>
    <property type="project" value="InterPro"/>
</dbReference>
<dbReference type="InterPro" id="IPR001138">
    <property type="entry name" value="Zn2Cys6_DnaBD"/>
</dbReference>
<feature type="compositionally biased region" description="Polar residues" evidence="5">
    <location>
        <begin position="244"/>
        <end position="253"/>
    </location>
</feature>
<keyword evidence="4" id="KW-0539">Nucleus</keyword>
<dbReference type="CDD" id="cd00067">
    <property type="entry name" value="GAL4"/>
    <property type="match status" value="1"/>
</dbReference>
<organism evidence="7 8">
    <name type="scientific">Aspergillus avenaceus</name>
    <dbReference type="NCBI Taxonomy" id="36643"/>
    <lineage>
        <taxon>Eukaryota</taxon>
        <taxon>Fungi</taxon>
        <taxon>Dikarya</taxon>
        <taxon>Ascomycota</taxon>
        <taxon>Pezizomycotina</taxon>
        <taxon>Eurotiomycetes</taxon>
        <taxon>Eurotiomycetidae</taxon>
        <taxon>Eurotiales</taxon>
        <taxon>Aspergillaceae</taxon>
        <taxon>Aspergillus</taxon>
        <taxon>Aspergillus subgen. Circumdati</taxon>
    </lineage>
</organism>
<keyword evidence="2" id="KW-0238">DNA-binding</keyword>
<evidence type="ECO:0000256" key="4">
    <source>
        <dbReference type="ARBA" id="ARBA00023242"/>
    </source>
</evidence>
<dbReference type="GO" id="GO:0009893">
    <property type="term" value="P:positive regulation of metabolic process"/>
    <property type="evidence" value="ECO:0007669"/>
    <property type="project" value="UniProtKB-ARBA"/>
</dbReference>
<proteinExistence type="predicted"/>
<evidence type="ECO:0000313" key="8">
    <source>
        <dbReference type="Proteomes" id="UP000325780"/>
    </source>
</evidence>
<dbReference type="Pfam" id="PF00172">
    <property type="entry name" value="Zn_clus"/>
    <property type="match status" value="1"/>
</dbReference>
<dbReference type="PROSITE" id="PS50048">
    <property type="entry name" value="ZN2_CY6_FUNGAL_2"/>
    <property type="match status" value="1"/>
</dbReference>
<dbReference type="GO" id="GO:0003677">
    <property type="term" value="F:DNA binding"/>
    <property type="evidence" value="ECO:0007669"/>
    <property type="project" value="UniProtKB-KW"/>
</dbReference>
<evidence type="ECO:0000256" key="2">
    <source>
        <dbReference type="ARBA" id="ARBA00023125"/>
    </source>
</evidence>
<gene>
    <name evidence="7" type="ORF">BDV25DRAFT_130329</name>
</gene>
<feature type="region of interest" description="Disordered" evidence="5">
    <location>
        <begin position="244"/>
        <end position="267"/>
    </location>
</feature>
<sequence>MTHSETPQRRQNTSCDACRRSKRRCRLPSTETGEPGLVCTNCRRLGHACTFEFAQSQAASRRGRRQRPTRNSLRTECDDSTVPDIPANIPTNQQQANISDQDLAHWLNLDINSFGDSCDFLSDDAFLSGPDEPACADTGLETHDQSSLTPWKPELLHGVMPYSSQFMIGSSPRSPIQLLNSRLEATVLDECLARIYETIVTGCASRYVSYDRNLAATSSRYELEDEQKRKPTEVASVTDARLLESSSTQSASNGHHRGPDTLLKPSEAGLEDTSYKMTVLGAFRFLDHFSDLFGNRLSFAARRQADNVMKATTLATGDAVNKIKTHGASSDSLMNAFYDSWFRTQSLIKESQPILSFRIVYAMLMFDGIAVPEKAGGQPSDAHEFLESALRKLCDLSELVDQYRGNLGPFSVYGALIEASLRAALTSHHTMPFANLSQDYTESSYNDVFGVWSNQCSLSNHDLDEIVPNVCRQAVAESFRIWVQIIDVKGSLNELMKDNFKLHHRTYASIAATVEAISKYNRAFRPFTISCMERLDHLSVKSKLSAVSLAMFWDLGVLVLVESLKPIVGRHHHLLDPTLPSTIRAYQGDSVISLSRTAESLLSLRPEELFNIQNGMVAEAQITSYHITPILVATTFQKAIGNVIDMRFSSGSRYSFGIEATDDKGWMHQIDIMMKGLSTLDATIGGAQVANMAIKKLMREHGDILSECWSCDYET</sequence>
<accession>A0A5N6TTU5</accession>
<dbReference type="InterPro" id="IPR036864">
    <property type="entry name" value="Zn2-C6_fun-type_DNA-bd_sf"/>
</dbReference>
<dbReference type="SMART" id="SM00066">
    <property type="entry name" value="GAL4"/>
    <property type="match status" value="1"/>
</dbReference>
<evidence type="ECO:0000259" key="6">
    <source>
        <dbReference type="PROSITE" id="PS50048"/>
    </source>
</evidence>
<dbReference type="Gene3D" id="4.10.240.10">
    <property type="entry name" value="Zn(2)-C6 fungal-type DNA-binding domain"/>
    <property type="match status" value="1"/>
</dbReference>
<evidence type="ECO:0000313" key="7">
    <source>
        <dbReference type="EMBL" id="KAE8149501.1"/>
    </source>
</evidence>
<dbReference type="Proteomes" id="UP000325780">
    <property type="component" value="Unassembled WGS sequence"/>
</dbReference>
<keyword evidence="8" id="KW-1185">Reference proteome</keyword>
<dbReference type="OrthoDB" id="5958943at2759"/>
<evidence type="ECO:0000256" key="5">
    <source>
        <dbReference type="SAM" id="MobiDB-lite"/>
    </source>
</evidence>
<dbReference type="InterPro" id="IPR050797">
    <property type="entry name" value="Carb_Metab_Trans_Reg"/>
</dbReference>
<dbReference type="SUPFAM" id="SSF57701">
    <property type="entry name" value="Zn2/Cys6 DNA-binding domain"/>
    <property type="match status" value="1"/>
</dbReference>
<evidence type="ECO:0000256" key="3">
    <source>
        <dbReference type="ARBA" id="ARBA00023163"/>
    </source>
</evidence>
<dbReference type="AlphaFoldDB" id="A0A5N6TTU5"/>
<feature type="domain" description="Zn(2)-C6 fungal-type" evidence="6">
    <location>
        <begin position="14"/>
        <end position="51"/>
    </location>
</feature>
<dbReference type="PANTHER" id="PTHR31668">
    <property type="entry name" value="GLUCOSE TRANSPORT TRANSCRIPTION REGULATOR RGT1-RELATED-RELATED"/>
    <property type="match status" value="1"/>
</dbReference>
<name>A0A5N6TTU5_ASPAV</name>
<protein>
    <recommendedName>
        <fullName evidence="6">Zn(2)-C6 fungal-type domain-containing protein</fullName>
    </recommendedName>
</protein>
<keyword evidence="1" id="KW-0805">Transcription regulation</keyword>